<protein>
    <recommendedName>
        <fullName evidence="3">Pyridine nucleotide-disulfide oxidoreductase domain-containing protein 2</fullName>
    </recommendedName>
</protein>
<name>A0A4R5XVI1_9MICC</name>
<dbReference type="SUPFAM" id="SSF51905">
    <property type="entry name" value="FAD/NAD(P)-binding domain"/>
    <property type="match status" value="1"/>
</dbReference>
<dbReference type="Gene3D" id="3.90.660.50">
    <property type="match status" value="1"/>
</dbReference>
<organism evidence="5 6">
    <name type="scientific">Arthrobacter nitrophenolicus</name>
    <dbReference type="NCBI Taxonomy" id="683150"/>
    <lineage>
        <taxon>Bacteria</taxon>
        <taxon>Bacillati</taxon>
        <taxon>Actinomycetota</taxon>
        <taxon>Actinomycetes</taxon>
        <taxon>Micrococcales</taxon>
        <taxon>Micrococcaceae</taxon>
        <taxon>Arthrobacter</taxon>
    </lineage>
</organism>
<dbReference type="Gene3D" id="3.50.50.60">
    <property type="entry name" value="FAD/NAD(P)-binding domain"/>
    <property type="match status" value="2"/>
</dbReference>
<proteinExistence type="predicted"/>
<dbReference type="Proteomes" id="UP000294621">
    <property type="component" value="Unassembled WGS sequence"/>
</dbReference>
<evidence type="ECO:0000313" key="6">
    <source>
        <dbReference type="Proteomes" id="UP000294621"/>
    </source>
</evidence>
<dbReference type="Pfam" id="PF01593">
    <property type="entry name" value="Amino_oxidase"/>
    <property type="match status" value="1"/>
</dbReference>
<evidence type="ECO:0000256" key="1">
    <source>
        <dbReference type="ARBA" id="ARBA00037217"/>
    </source>
</evidence>
<dbReference type="PANTHER" id="PTHR10668">
    <property type="entry name" value="PHYTOENE DEHYDROGENASE"/>
    <property type="match status" value="1"/>
</dbReference>
<dbReference type="OrthoDB" id="833207at2"/>
<dbReference type="GO" id="GO:0016491">
    <property type="term" value="F:oxidoreductase activity"/>
    <property type="evidence" value="ECO:0007669"/>
    <property type="project" value="InterPro"/>
</dbReference>
<dbReference type="PANTHER" id="PTHR10668:SF105">
    <property type="entry name" value="DEHYDROGENASE-RELATED"/>
    <property type="match status" value="1"/>
</dbReference>
<dbReference type="PRINTS" id="PR00420">
    <property type="entry name" value="RNGMNOXGNASE"/>
</dbReference>
<evidence type="ECO:0000259" key="4">
    <source>
        <dbReference type="Pfam" id="PF01593"/>
    </source>
</evidence>
<sequence>MPDVVVVGAGPNGLAAAAVMARAGLSVEVFEAASSIGGGTRTSELMQPGHFHDVCSAVHPMALASPFFRSFELARRVELVSPDISYGSPLDGGRAALAYRSLDRTAAELGRDGAAYRRLMAPLVRNIDGVMDFTQNQLYRIPRDPLAAVMFGLRTLEQGTPAWNARFREEYAPALLSGVASHAITHQPSLAGAGAGLMLSALGHAQGWPVPIGGSAAIAAALAEDLTAHGGVIHTGAPVDRLTDLPKARAVLLNVSPRGLLKMAGDAVPARYRSSLESFRYGNGSCKVDFILSGPVPWQAPELADAGTVHLGGTREELARSENDVNAGRHPEKPYVLVAQPSRFDPGRAPAGRHTLWTYCHVPANSTRDMTEAVTAQLERFAPGFRDLVVQSKAVTAAGLAEYNRNYIGGDFSVGTMDLRGLLRRPVVSRVPWRTPLPGVYLCSSATPPGPGVTGMPGLHAATHALQDVFRLPVPALGLNTAGGN</sequence>
<comment type="function">
    <text evidence="1">Probable oxidoreductase that may play a role as regulator of mitochondrial function.</text>
</comment>
<dbReference type="InterPro" id="IPR002937">
    <property type="entry name" value="Amino_oxidase"/>
</dbReference>
<comment type="subunit">
    <text evidence="2">Interacts with COX5B; this interaction may contribute to localize PYROXD2 to the inner face of the inner mitochondrial membrane.</text>
</comment>
<gene>
    <name evidence="5" type="ORF">E2R57_14795</name>
</gene>
<feature type="domain" description="Amine oxidase" evidence="4">
    <location>
        <begin position="13"/>
        <end position="448"/>
    </location>
</feature>
<dbReference type="InterPro" id="IPR036188">
    <property type="entry name" value="FAD/NAD-bd_sf"/>
</dbReference>
<reference evidence="5 6" key="1">
    <citation type="submission" date="2019-03" db="EMBL/GenBank/DDBJ databases">
        <title>Genome Sequencing and Assembly of Various Microbes Isolated from Partially Reclaimed Soil and Acid Mine Drainage (AMD) Site.</title>
        <authorList>
            <person name="Steinbock B."/>
            <person name="Bechtold R."/>
            <person name="Sevigny J.L."/>
            <person name="Thomas D."/>
            <person name="Cuthill L.R."/>
            <person name="Aveiro Johannsen E.J."/>
            <person name="Thomas K."/>
            <person name="Ghosh A."/>
        </authorList>
    </citation>
    <scope>NUCLEOTIDE SEQUENCE [LARGE SCALE GENOMIC DNA]</scope>
    <source>
        <strain evidence="5 6">S-A1</strain>
    </source>
</reference>
<dbReference type="STRING" id="683150.G205_06368"/>
<accession>A0A4R5XVI1</accession>
<dbReference type="AlphaFoldDB" id="A0A4R5XVI1"/>
<evidence type="ECO:0000313" key="5">
    <source>
        <dbReference type="EMBL" id="TDL35811.1"/>
    </source>
</evidence>
<evidence type="ECO:0000256" key="2">
    <source>
        <dbReference type="ARBA" id="ARBA00038825"/>
    </source>
</evidence>
<dbReference type="EMBL" id="SMZQ01000008">
    <property type="protein sequence ID" value="TDL35811.1"/>
    <property type="molecule type" value="Genomic_DNA"/>
</dbReference>
<evidence type="ECO:0000256" key="3">
    <source>
        <dbReference type="ARBA" id="ARBA00040298"/>
    </source>
</evidence>
<comment type="caution">
    <text evidence="5">The sequence shown here is derived from an EMBL/GenBank/DDBJ whole genome shotgun (WGS) entry which is preliminary data.</text>
</comment>
<dbReference type="RefSeq" id="WP_133350310.1">
    <property type="nucleotide sequence ID" value="NZ_SMZQ01000008.1"/>
</dbReference>